<keyword evidence="12" id="KW-0175">Coiled coil</keyword>
<keyword evidence="7 9" id="KW-0472">Membrane</keyword>
<dbReference type="GO" id="GO:0007032">
    <property type="term" value="P:endosome organization"/>
    <property type="evidence" value="ECO:0007669"/>
    <property type="project" value="TreeGrafter"/>
</dbReference>
<dbReference type="GeneID" id="64855805"/>
<feature type="repeat" description="CHCR" evidence="11">
    <location>
        <begin position="406"/>
        <end position="583"/>
    </location>
</feature>
<dbReference type="GO" id="GO:0030897">
    <property type="term" value="C:HOPS complex"/>
    <property type="evidence" value="ECO:0007669"/>
    <property type="project" value="UniProtKB-UniRule"/>
</dbReference>
<comment type="subcellular location">
    <subcellularLocation>
        <location evidence="8">Endomembrane system</location>
        <topology evidence="8">Peripheral membrane protein</topology>
        <orientation evidence="8">Cytoplasmic side</orientation>
    </subcellularLocation>
    <subcellularLocation>
        <location evidence="9">Vacuole membrane</location>
        <topology evidence="9">Peripheral membrane protein</topology>
        <orientation evidence="9">Cytoplasmic side</orientation>
    </subcellularLocation>
</comment>
<evidence type="ECO:0000256" key="12">
    <source>
        <dbReference type="SAM" id="Coils"/>
    </source>
</evidence>
<dbReference type="GO" id="GO:0000329">
    <property type="term" value="C:fungal-type vacuole membrane"/>
    <property type="evidence" value="ECO:0007669"/>
    <property type="project" value="UniProtKB-UniRule"/>
</dbReference>
<dbReference type="GO" id="GO:0030674">
    <property type="term" value="F:protein-macromolecule adaptor activity"/>
    <property type="evidence" value="ECO:0007669"/>
    <property type="project" value="TreeGrafter"/>
</dbReference>
<dbReference type="EMBL" id="CAEFZW010000002">
    <property type="protein sequence ID" value="CAB4252671.1"/>
    <property type="molecule type" value="Genomic_DNA"/>
</dbReference>
<dbReference type="OrthoDB" id="26184at2759"/>
<feature type="coiled-coil region" evidence="12">
    <location>
        <begin position="893"/>
        <end position="927"/>
    </location>
</feature>
<organism evidence="14 15">
    <name type="scientific">Maudiozyma barnettii</name>
    <dbReference type="NCBI Taxonomy" id="61262"/>
    <lineage>
        <taxon>Eukaryota</taxon>
        <taxon>Fungi</taxon>
        <taxon>Dikarya</taxon>
        <taxon>Ascomycota</taxon>
        <taxon>Saccharomycotina</taxon>
        <taxon>Saccharomycetes</taxon>
        <taxon>Saccharomycetales</taxon>
        <taxon>Saccharomycetaceae</taxon>
        <taxon>Maudiozyma</taxon>
    </lineage>
</organism>
<dbReference type="GO" id="GO:0007033">
    <property type="term" value="P:vacuole organization"/>
    <property type="evidence" value="ECO:0007669"/>
    <property type="project" value="TreeGrafter"/>
</dbReference>
<dbReference type="GO" id="GO:0008270">
    <property type="term" value="F:zinc ion binding"/>
    <property type="evidence" value="ECO:0007669"/>
    <property type="project" value="UniProtKB-KW"/>
</dbReference>
<dbReference type="InterPro" id="IPR036322">
    <property type="entry name" value="WD40_repeat_dom_sf"/>
</dbReference>
<dbReference type="Pfam" id="PF17122">
    <property type="entry name" value="zf-C3H2C3"/>
    <property type="match status" value="1"/>
</dbReference>
<comment type="subunit">
    <text evidence="9">Component of the homotypic vacuole fusion and vacuole protein sorting (HOPS) complex. Component of the class C core vacuole/endosome tethering (CORVET) complex.</text>
</comment>
<evidence type="ECO:0000256" key="6">
    <source>
        <dbReference type="ARBA" id="ARBA00022927"/>
    </source>
</evidence>
<keyword evidence="15" id="KW-1185">Reference proteome</keyword>
<keyword evidence="3" id="KW-0479">Metal-binding</keyword>
<dbReference type="SMART" id="SM00184">
    <property type="entry name" value="RING"/>
    <property type="match status" value="1"/>
</dbReference>
<dbReference type="InterPro" id="IPR016528">
    <property type="entry name" value="VPS11"/>
</dbReference>
<dbReference type="GO" id="GO:0033263">
    <property type="term" value="C:CORVET complex"/>
    <property type="evidence" value="ECO:0007669"/>
    <property type="project" value="UniProtKB-UniRule"/>
</dbReference>
<gene>
    <name evidence="14" type="ORF">KABA2_02S01716</name>
</gene>
<dbReference type="GO" id="GO:0061630">
    <property type="term" value="F:ubiquitin protein ligase activity"/>
    <property type="evidence" value="ECO:0007669"/>
    <property type="project" value="UniProtKB-EC"/>
</dbReference>
<dbReference type="Pfam" id="PF23356">
    <property type="entry name" value="TPR_PEP5_VPS11"/>
    <property type="match status" value="1"/>
</dbReference>
<dbReference type="Proteomes" id="UP000644660">
    <property type="component" value="Unassembled WGS sequence"/>
</dbReference>
<comment type="caution">
    <text evidence="14">The sequence shown here is derived from an EMBL/GenBank/DDBJ whole genome shotgun (WGS) entry which is preliminary data.</text>
</comment>
<keyword evidence="9" id="KW-0833">Ubl conjugation pathway</keyword>
<dbReference type="Pfam" id="PF12451">
    <property type="entry name" value="VPS11_C"/>
    <property type="match status" value="1"/>
</dbReference>
<dbReference type="GO" id="GO:0006886">
    <property type="term" value="P:intracellular protein transport"/>
    <property type="evidence" value="ECO:0007669"/>
    <property type="project" value="UniProtKB-UniRule"/>
</dbReference>
<proteinExistence type="inferred from homology"/>
<evidence type="ECO:0000313" key="15">
    <source>
        <dbReference type="Proteomes" id="UP000644660"/>
    </source>
</evidence>
<sequence length="1040" mass="118686">MCVSSWMQFQFFENIPIRDPQLGRPSQLYSDPTLSAATLINSNKLLIAVNSSVIKIVDIKSSTVLNEFEAFPEGFRILYLKIINNTFIVAVAECSGLPAQFKLFRLDKLPKTVKSFHTLVEIKNGDNTSPISAISIAKDLSCFTVGFINGKILLVRGDLIRDRGAKQRVIFNDKAQEPITSLALNNEATFCYVSTTSKIFLFNTTGRNNNMPDLILNNNSGLNLNCGVLSIIGDEFICYRDGNIEFYQTNGEKRFIATDLSAVKRIYPIDNERILFVTEETASKDSSLQISEPDSTLMSRVVIIDIKNKLVALDFIVSNSVIDILGNPDRTESTIYLLTSNGILHSISEKSLHDKLAIVIQKQLYPFALDLATNYNVASVDIQNIHKLYGDFLYKKDQKKDAVAQYIQCLDVVETSEIIAKFSIEGTSDLNGIKNLSDYLWSLIKKGIASSDHVTLLLIVLIKLKDREEINLFLTHFSRLGNFSSMAIEDDIDDETYYYSDKDLFNFKLILRLLDESNFHEEAYKLAKKFSKDAVTIVEVLLDIMNSPLIALEYIKSLDIDDTLRVLALFSKKLLDLLPNDTVSLLIKVFTGRYISEKYEYNNIKNEEREDKPNFKKIFYSYTSFVDYMNDPLFSKAQTTNPEVNERIPTYHPPRPSIVFSSFLDKPFQFVVFLEACLDSYKRYEGSNEDKQAIFTTLYGLYLTLAEEDSAERKNEWRNKAKLILNESHKLVQTASDDSTSLNSVNNKRIDNSLMTLISHIHKVDPFLSSNDEEQGLENNIRIGEYNTSEEDISRSTLNNFRSLTLTEEPINCMRYFERYSSNDRNLYRSALIYFTSSKHILNSIGGETVVKENIIDKITSQNLLSTIEIIHILSNSNCATYGLIQDVLVSQVKSKEEEISRTQKLIQSYENELYNKKEKINKILNTEDGTSIKLKGKLCNRCETAIELPIVYFKCGHLYHQRCLNEEEYQISGKQVYRCPKCLVEQERSKKLHETQQEISKNDEMLAMALGEEGRNGDKFKVITEFIGRGGMEYSHIII</sequence>
<evidence type="ECO:0000256" key="7">
    <source>
        <dbReference type="ARBA" id="ARBA00023136"/>
    </source>
</evidence>
<feature type="domain" description="RING-type" evidence="13">
    <location>
        <begin position="940"/>
        <end position="983"/>
    </location>
</feature>
<keyword evidence="9" id="KW-0926">Vacuole</keyword>
<dbReference type="RefSeq" id="XP_041404709.1">
    <property type="nucleotide sequence ID" value="XM_041548775.1"/>
</dbReference>
<dbReference type="PROSITE" id="PS50236">
    <property type="entry name" value="CHCR"/>
    <property type="match status" value="1"/>
</dbReference>
<evidence type="ECO:0000256" key="8">
    <source>
        <dbReference type="ARBA" id="ARBA00029433"/>
    </source>
</evidence>
<keyword evidence="4 10" id="KW-0863">Zinc-finger</keyword>
<dbReference type="GO" id="GO:0006904">
    <property type="term" value="P:vesicle docking involved in exocytosis"/>
    <property type="evidence" value="ECO:0007669"/>
    <property type="project" value="TreeGrafter"/>
</dbReference>
<accession>A0A8H2ZEX0</accession>
<dbReference type="InterPro" id="IPR057307">
    <property type="entry name" value="PEP5_VPS11_N"/>
</dbReference>
<dbReference type="SUPFAM" id="SSF57850">
    <property type="entry name" value="RING/U-box"/>
    <property type="match status" value="1"/>
</dbReference>
<dbReference type="PANTHER" id="PTHR23323:SF24">
    <property type="entry name" value="VACUOLAR PROTEIN SORTING-ASSOCIATED PROTEIN 11 HOMOLOG"/>
    <property type="match status" value="1"/>
</dbReference>
<evidence type="ECO:0000256" key="2">
    <source>
        <dbReference type="ARBA" id="ARBA00022448"/>
    </source>
</evidence>
<dbReference type="InterPro" id="IPR024763">
    <property type="entry name" value="VPS11_C"/>
</dbReference>
<evidence type="ECO:0000256" key="3">
    <source>
        <dbReference type="ARBA" id="ARBA00022723"/>
    </source>
</evidence>
<dbReference type="SUPFAM" id="SSF50978">
    <property type="entry name" value="WD40 repeat-like"/>
    <property type="match status" value="1"/>
</dbReference>
<evidence type="ECO:0000256" key="4">
    <source>
        <dbReference type="ARBA" id="ARBA00022771"/>
    </source>
</evidence>
<dbReference type="InterPro" id="IPR000547">
    <property type="entry name" value="Clathrin_H-chain/VPS_repeat"/>
</dbReference>
<reference evidence="14 15" key="1">
    <citation type="submission" date="2020-05" db="EMBL/GenBank/DDBJ databases">
        <authorList>
            <person name="Casaregola S."/>
            <person name="Devillers H."/>
            <person name="Grondin C."/>
        </authorList>
    </citation>
    <scope>NUCLEOTIDE SEQUENCE [LARGE SCALE GENOMIC DNA]</scope>
    <source>
        <strain evidence="14 15">CLIB 1767</strain>
    </source>
</reference>
<name>A0A8H2ZEX0_9SACH</name>
<dbReference type="GO" id="GO:0048284">
    <property type="term" value="P:organelle fusion"/>
    <property type="evidence" value="ECO:0007669"/>
    <property type="project" value="TreeGrafter"/>
</dbReference>
<keyword evidence="9" id="KW-0808">Transferase</keyword>
<evidence type="ECO:0000259" key="13">
    <source>
        <dbReference type="PROSITE" id="PS50089"/>
    </source>
</evidence>
<keyword evidence="5" id="KW-0862">Zinc</keyword>
<dbReference type="Pfam" id="PF23341">
    <property type="entry name" value="PEP5_VPS11_N"/>
    <property type="match status" value="1"/>
</dbReference>
<dbReference type="PANTHER" id="PTHR23323">
    <property type="entry name" value="VACUOLAR PROTEIN SORTING-ASSOCIATED PROTEIN"/>
    <property type="match status" value="1"/>
</dbReference>
<dbReference type="InterPro" id="IPR057308">
    <property type="entry name" value="CHCR_PEP5_VPS11"/>
</dbReference>
<dbReference type="PIRSF" id="PIRSF007860">
    <property type="entry name" value="VPS11"/>
    <property type="match status" value="1"/>
</dbReference>
<evidence type="ECO:0000256" key="5">
    <source>
        <dbReference type="ARBA" id="ARBA00022833"/>
    </source>
</evidence>
<dbReference type="InterPro" id="IPR001841">
    <property type="entry name" value="Znf_RING"/>
</dbReference>
<evidence type="ECO:0000256" key="11">
    <source>
        <dbReference type="PROSITE-ProRule" id="PRU01006"/>
    </source>
</evidence>
<protein>
    <recommendedName>
        <fullName evidence="9">E3 ubiquitin-protein ligase PEP5</fullName>
        <ecNumber evidence="9">2.3.2.27</ecNumber>
    </recommendedName>
</protein>
<evidence type="ECO:0000256" key="9">
    <source>
        <dbReference type="PIRNR" id="PIRNR007860"/>
    </source>
</evidence>
<dbReference type="EC" id="2.3.2.27" evidence="9"/>
<comment type="similarity">
    <text evidence="1 9">Belongs to the VPS11 family.</text>
</comment>
<evidence type="ECO:0000256" key="1">
    <source>
        <dbReference type="ARBA" id="ARBA00007070"/>
    </source>
</evidence>
<dbReference type="PROSITE" id="PS50089">
    <property type="entry name" value="ZF_RING_2"/>
    <property type="match status" value="1"/>
</dbReference>
<keyword evidence="2 9" id="KW-0813">Transport</keyword>
<comment type="catalytic activity">
    <reaction evidence="9">
        <text>S-ubiquitinyl-[E2 ubiquitin-conjugating enzyme]-L-cysteine + [acceptor protein]-L-lysine = [E2 ubiquitin-conjugating enzyme]-L-cysteine + N(6)-ubiquitinyl-[acceptor protein]-L-lysine.</text>
        <dbReference type="EC" id="2.3.2.27"/>
    </reaction>
</comment>
<keyword evidence="6 9" id="KW-0653">Protein transport</keyword>
<evidence type="ECO:0000313" key="14">
    <source>
        <dbReference type="EMBL" id="CAB4252671.1"/>
    </source>
</evidence>
<evidence type="ECO:0000256" key="10">
    <source>
        <dbReference type="PROSITE-ProRule" id="PRU00175"/>
    </source>
</evidence>
<dbReference type="AlphaFoldDB" id="A0A8H2ZEX0"/>